<dbReference type="EMBL" id="BJXL01000113">
    <property type="protein sequence ID" value="GEM84595.1"/>
    <property type="molecule type" value="Genomic_DNA"/>
</dbReference>
<accession>A0A511R4V1</accession>
<dbReference type="RefSeq" id="WP_170148203.1">
    <property type="nucleotide sequence ID" value="NZ_BJXL01000113.1"/>
</dbReference>
<evidence type="ECO:0000313" key="1">
    <source>
        <dbReference type="EMBL" id="GEM84595.1"/>
    </source>
</evidence>
<reference evidence="1 2" key="1">
    <citation type="submission" date="2019-07" db="EMBL/GenBank/DDBJ databases">
        <title>Whole genome shotgun sequence of Meiothermus hypogaeus NBRC 106114.</title>
        <authorList>
            <person name="Hosoyama A."/>
            <person name="Uohara A."/>
            <person name="Ohji S."/>
            <person name="Ichikawa N."/>
        </authorList>
    </citation>
    <scope>NUCLEOTIDE SEQUENCE [LARGE SCALE GENOMIC DNA]</scope>
    <source>
        <strain evidence="1 2">NBRC 106114</strain>
    </source>
</reference>
<dbReference type="SUPFAM" id="SSF46689">
    <property type="entry name" value="Homeodomain-like"/>
    <property type="match status" value="1"/>
</dbReference>
<organism evidence="1 2">
    <name type="scientific">Meiothermus hypogaeus NBRC 106114</name>
    <dbReference type="NCBI Taxonomy" id="1227553"/>
    <lineage>
        <taxon>Bacteria</taxon>
        <taxon>Thermotogati</taxon>
        <taxon>Deinococcota</taxon>
        <taxon>Deinococci</taxon>
        <taxon>Thermales</taxon>
        <taxon>Thermaceae</taxon>
        <taxon>Meiothermus</taxon>
    </lineage>
</organism>
<proteinExistence type="predicted"/>
<comment type="caution">
    <text evidence="1">The sequence shown here is derived from an EMBL/GenBank/DDBJ whole genome shotgun (WGS) entry which is preliminary data.</text>
</comment>
<name>A0A511R4V1_9DEIN</name>
<dbReference type="AlphaFoldDB" id="A0A511R4V1"/>
<dbReference type="Pfam" id="PF13565">
    <property type="entry name" value="HTH_32"/>
    <property type="match status" value="1"/>
</dbReference>
<gene>
    <name evidence="1" type="ORF">MHY01S_27610</name>
</gene>
<evidence type="ECO:0008006" key="3">
    <source>
        <dbReference type="Google" id="ProtNLM"/>
    </source>
</evidence>
<evidence type="ECO:0000313" key="2">
    <source>
        <dbReference type="Proteomes" id="UP000321197"/>
    </source>
</evidence>
<dbReference type="Proteomes" id="UP000321197">
    <property type="component" value="Unassembled WGS sequence"/>
</dbReference>
<dbReference type="InterPro" id="IPR009057">
    <property type="entry name" value="Homeodomain-like_sf"/>
</dbReference>
<protein>
    <recommendedName>
        <fullName evidence="3">Transposase</fullName>
    </recommendedName>
</protein>
<sequence>MEVRVYKRARALLLAHEGFKDQEIAQQVGLSRVTLVNLRRRFQQERLQCIYDRPRSGRKPLFDGNLRAKITALACSDPPEGYGRWSLRLLADRVVELGWVEGIHFDTVGRILKKTNSNPNRSEAGV</sequence>